<dbReference type="AlphaFoldDB" id="A0A699UA36"/>
<organism evidence="2">
    <name type="scientific">Tanacetum cinerariifolium</name>
    <name type="common">Dalmatian daisy</name>
    <name type="synonym">Chrysanthemum cinerariifolium</name>
    <dbReference type="NCBI Taxonomy" id="118510"/>
    <lineage>
        <taxon>Eukaryota</taxon>
        <taxon>Viridiplantae</taxon>
        <taxon>Streptophyta</taxon>
        <taxon>Embryophyta</taxon>
        <taxon>Tracheophyta</taxon>
        <taxon>Spermatophyta</taxon>
        <taxon>Magnoliopsida</taxon>
        <taxon>eudicotyledons</taxon>
        <taxon>Gunneridae</taxon>
        <taxon>Pentapetalae</taxon>
        <taxon>asterids</taxon>
        <taxon>campanulids</taxon>
        <taxon>Asterales</taxon>
        <taxon>Asteraceae</taxon>
        <taxon>Asteroideae</taxon>
        <taxon>Anthemideae</taxon>
        <taxon>Anthemidinae</taxon>
        <taxon>Tanacetum</taxon>
    </lineage>
</organism>
<proteinExistence type="predicted"/>
<evidence type="ECO:0000256" key="1">
    <source>
        <dbReference type="SAM" id="MobiDB-lite"/>
    </source>
</evidence>
<protein>
    <submittedName>
        <fullName evidence="2">Uncharacterized protein</fullName>
    </submittedName>
</protein>
<reference evidence="2" key="1">
    <citation type="journal article" date="2019" name="Sci. Rep.">
        <title>Draft genome of Tanacetum cinerariifolium, the natural source of mosquito coil.</title>
        <authorList>
            <person name="Yamashiro T."/>
            <person name="Shiraishi A."/>
            <person name="Satake H."/>
            <person name="Nakayama K."/>
        </authorList>
    </citation>
    <scope>NUCLEOTIDE SEQUENCE</scope>
</reference>
<feature type="region of interest" description="Disordered" evidence="1">
    <location>
        <begin position="87"/>
        <end position="106"/>
    </location>
</feature>
<sequence length="106" mass="10434">MATMPHPALGEAGRAAALLTATACAGYAAPGGASRRARACMRCQAWVASASSGGAAGAAEVGACRANQASNSASSGGVAVPARFLASRGQGRESRLSSDDIKRIIE</sequence>
<evidence type="ECO:0000313" key="2">
    <source>
        <dbReference type="EMBL" id="GFD16614.1"/>
    </source>
</evidence>
<feature type="compositionally biased region" description="Basic and acidic residues" evidence="1">
    <location>
        <begin position="90"/>
        <end position="106"/>
    </location>
</feature>
<name>A0A699UA36_TANCI</name>
<accession>A0A699UA36</accession>
<comment type="caution">
    <text evidence="2">The sequence shown here is derived from an EMBL/GenBank/DDBJ whole genome shotgun (WGS) entry which is preliminary data.</text>
</comment>
<dbReference type="EMBL" id="BKCJ011294525">
    <property type="protein sequence ID" value="GFD16614.1"/>
    <property type="molecule type" value="Genomic_DNA"/>
</dbReference>
<gene>
    <name evidence="2" type="ORF">Tci_888583</name>
</gene>